<sequence length="220" mass="25607">MEVVDAIVNSVVSATRMEELNIVLKNKVDNDFIGLFKPCQQIQMLFSVNKYELRRHRVDSYSYRYLLSSVIFNVVAITNFYFFLLSFNFDTARFIDYISAGQVVIGFVDEKVRAFSFIWGIIFLTSKDLLLLILISAAYEKVYTKIEELQRTCAMLYENRIDVALRRAAKNMIRLCSVRHAKMRVFGLFTVDAALRCGWRDSSLPTALCCYNLHFCRFMI</sequence>
<dbReference type="EMBL" id="BGZK01000827">
    <property type="protein sequence ID" value="GBP61930.1"/>
    <property type="molecule type" value="Genomic_DNA"/>
</dbReference>
<evidence type="ECO:0000256" key="1">
    <source>
        <dbReference type="SAM" id="Phobius"/>
    </source>
</evidence>
<keyword evidence="1" id="KW-1133">Transmembrane helix</keyword>
<proteinExistence type="predicted"/>
<name>A0A4C1XFQ6_EUMVA</name>
<feature type="transmembrane region" description="Helical" evidence="1">
    <location>
        <begin position="63"/>
        <end position="84"/>
    </location>
</feature>
<organism evidence="2 3">
    <name type="scientific">Eumeta variegata</name>
    <name type="common">Bagworm moth</name>
    <name type="synonym">Eumeta japonica</name>
    <dbReference type="NCBI Taxonomy" id="151549"/>
    <lineage>
        <taxon>Eukaryota</taxon>
        <taxon>Metazoa</taxon>
        <taxon>Ecdysozoa</taxon>
        <taxon>Arthropoda</taxon>
        <taxon>Hexapoda</taxon>
        <taxon>Insecta</taxon>
        <taxon>Pterygota</taxon>
        <taxon>Neoptera</taxon>
        <taxon>Endopterygota</taxon>
        <taxon>Lepidoptera</taxon>
        <taxon>Glossata</taxon>
        <taxon>Ditrysia</taxon>
        <taxon>Tineoidea</taxon>
        <taxon>Psychidae</taxon>
        <taxon>Oiketicinae</taxon>
        <taxon>Eumeta</taxon>
    </lineage>
</organism>
<comment type="caution">
    <text evidence="2">The sequence shown here is derived from an EMBL/GenBank/DDBJ whole genome shotgun (WGS) entry which is preliminary data.</text>
</comment>
<dbReference type="AlphaFoldDB" id="A0A4C1XFQ6"/>
<evidence type="ECO:0000313" key="2">
    <source>
        <dbReference type="EMBL" id="GBP61930.1"/>
    </source>
</evidence>
<protein>
    <recommendedName>
        <fullName evidence="4">Gustatory receptor</fullName>
    </recommendedName>
</protein>
<gene>
    <name evidence="2" type="ORF">EVAR_44986_1</name>
</gene>
<accession>A0A4C1XFQ6</accession>
<evidence type="ECO:0008006" key="4">
    <source>
        <dbReference type="Google" id="ProtNLM"/>
    </source>
</evidence>
<dbReference type="OrthoDB" id="7490805at2759"/>
<evidence type="ECO:0000313" key="3">
    <source>
        <dbReference type="Proteomes" id="UP000299102"/>
    </source>
</evidence>
<keyword evidence="1" id="KW-0812">Transmembrane</keyword>
<reference evidence="2 3" key="1">
    <citation type="journal article" date="2019" name="Commun. Biol.">
        <title>The bagworm genome reveals a unique fibroin gene that provides high tensile strength.</title>
        <authorList>
            <person name="Kono N."/>
            <person name="Nakamura H."/>
            <person name="Ohtoshi R."/>
            <person name="Tomita M."/>
            <person name="Numata K."/>
            <person name="Arakawa K."/>
        </authorList>
    </citation>
    <scope>NUCLEOTIDE SEQUENCE [LARGE SCALE GENOMIC DNA]</scope>
</reference>
<dbReference type="Proteomes" id="UP000299102">
    <property type="component" value="Unassembled WGS sequence"/>
</dbReference>
<keyword evidence="3" id="KW-1185">Reference proteome</keyword>
<feature type="transmembrane region" description="Helical" evidence="1">
    <location>
        <begin position="117"/>
        <end position="139"/>
    </location>
</feature>
<keyword evidence="1" id="KW-0472">Membrane</keyword>